<gene>
    <name evidence="2" type="ORF">CMU51_08920</name>
</gene>
<dbReference type="AlphaFoldDB" id="A0AAE4T686"/>
<organism evidence="2 3">
    <name type="scientific">Elizabethkingia anophelis</name>
    <dbReference type="NCBI Taxonomy" id="1117645"/>
    <lineage>
        <taxon>Bacteria</taxon>
        <taxon>Pseudomonadati</taxon>
        <taxon>Bacteroidota</taxon>
        <taxon>Flavobacteriia</taxon>
        <taxon>Flavobacteriales</taxon>
        <taxon>Weeksellaceae</taxon>
        <taxon>Elizabethkingia</taxon>
    </lineage>
</organism>
<accession>A0AAE4T686</accession>
<evidence type="ECO:0000313" key="2">
    <source>
        <dbReference type="EMBL" id="MDV3664178.1"/>
    </source>
</evidence>
<comment type="caution">
    <text evidence="2">The sequence shown here is derived from an EMBL/GenBank/DDBJ whole genome shotgun (WGS) entry which is preliminary data.</text>
</comment>
<sequence>MDKNTDKKLAFEYFVYQLHVWYKEACGDTKDNDLSILKVLKLLFFVSAVGTDKNSQSSLIDDVFDNFCAMPYGHVESDIYTIIKEKRLDNISIDTTKSKINSLDPILQNIDNGVKVKIDKSIDLLKEINFNLIKFSSFELVELSHRWYSWQKNYTKAKLSGSFSIPISIDEIKREIKIYQL</sequence>
<dbReference type="RefSeq" id="WP_407476208.1">
    <property type="nucleotide sequence ID" value="NZ_JBJDJM010000003.1"/>
</dbReference>
<feature type="domain" description="Antitoxin SocA-like Panacea" evidence="1">
    <location>
        <begin position="40"/>
        <end position="150"/>
    </location>
</feature>
<proteinExistence type="predicted"/>
<name>A0AAE4T686_9FLAO</name>
<dbReference type="Proteomes" id="UP001189000">
    <property type="component" value="Unassembled WGS sequence"/>
</dbReference>
<dbReference type="InterPro" id="IPR025272">
    <property type="entry name" value="SocA_Panacea"/>
</dbReference>
<evidence type="ECO:0000259" key="1">
    <source>
        <dbReference type="Pfam" id="PF13274"/>
    </source>
</evidence>
<evidence type="ECO:0000313" key="3">
    <source>
        <dbReference type="Proteomes" id="UP001189000"/>
    </source>
</evidence>
<dbReference type="Pfam" id="PF13274">
    <property type="entry name" value="SocA_Panacea"/>
    <property type="match status" value="1"/>
</dbReference>
<reference evidence="2" key="1">
    <citation type="submission" date="2023-02" db="EMBL/GenBank/DDBJ databases">
        <title>Elizabethkingia anophelis draft genomes.</title>
        <authorList>
            <person name="Nicholson A.C."/>
            <person name="Whitney A.M."/>
            <person name="Humrighouse B.W."/>
            <person name="Villarma A."/>
            <person name="Bell M."/>
            <person name="Mcquiston J."/>
        </authorList>
    </citation>
    <scope>NUCLEOTIDE SEQUENCE</scope>
    <source>
        <strain evidence="2">B4955</strain>
    </source>
</reference>
<dbReference type="EMBL" id="NWGY01000010">
    <property type="protein sequence ID" value="MDV3664178.1"/>
    <property type="molecule type" value="Genomic_DNA"/>
</dbReference>
<protein>
    <recommendedName>
        <fullName evidence="1">Antitoxin SocA-like Panacea domain-containing protein</fullName>
    </recommendedName>
</protein>